<proteinExistence type="predicted"/>
<sequence length="319" mass="37110">MIIHIGDIAYDLHTNNGERGDLYMNELEPLFSLVPYMVIAGNHEDDGKNFSHFQNRFKMPGFDNQFYRCYLKLPFDLGAVHFVGVSTEYYGFFYEYGQQPVFNQYDWLSKDLHKANQNRKNIPWIVSFQHRPFYCSNDNSMECRSFENWLVRTGYEEMPGLEGLFDETGMDIGFWGHEHSYERFYPVANRTFYSDGENPYKNAPAPTYIISGSAGCHTPKASFGPPNPASAFRSDDFGYTLMTVYNHTHIHLEQISVEKAGVIDDIWVIKDKGYQRSTKNRPSIKFPPSIFQETCSARDHQCRKEFEIRKRVSQKGFGM</sequence>
<dbReference type="InterPro" id="IPR025733">
    <property type="entry name" value="PAPs_C"/>
</dbReference>
<dbReference type="InterPro" id="IPR029052">
    <property type="entry name" value="Metallo-depent_PP-like"/>
</dbReference>
<organism evidence="4 5">
    <name type="scientific">Panagrolaimus davidi</name>
    <dbReference type="NCBI Taxonomy" id="227884"/>
    <lineage>
        <taxon>Eukaryota</taxon>
        <taxon>Metazoa</taxon>
        <taxon>Ecdysozoa</taxon>
        <taxon>Nematoda</taxon>
        <taxon>Chromadorea</taxon>
        <taxon>Rhabditida</taxon>
        <taxon>Tylenchina</taxon>
        <taxon>Panagrolaimomorpha</taxon>
        <taxon>Panagrolaimoidea</taxon>
        <taxon>Panagrolaimidae</taxon>
        <taxon>Panagrolaimus</taxon>
    </lineage>
</organism>
<dbReference type="Gene3D" id="3.60.21.10">
    <property type="match status" value="1"/>
</dbReference>
<dbReference type="InterPro" id="IPR004843">
    <property type="entry name" value="Calcineurin-like_PHP"/>
</dbReference>
<dbReference type="GO" id="GO:0016787">
    <property type="term" value="F:hydrolase activity"/>
    <property type="evidence" value="ECO:0007669"/>
    <property type="project" value="InterPro"/>
</dbReference>
<feature type="domain" description="Purple acid phosphatase C-terminal" evidence="3">
    <location>
        <begin position="205"/>
        <end position="264"/>
    </location>
</feature>
<dbReference type="SUPFAM" id="SSF56300">
    <property type="entry name" value="Metallo-dependent phosphatases"/>
    <property type="match status" value="1"/>
</dbReference>
<evidence type="ECO:0000313" key="4">
    <source>
        <dbReference type="Proteomes" id="UP000887578"/>
    </source>
</evidence>
<keyword evidence="1" id="KW-0325">Glycoprotein</keyword>
<feature type="domain" description="Calcineurin-like phosphoesterase" evidence="2">
    <location>
        <begin position="1"/>
        <end position="181"/>
    </location>
</feature>
<dbReference type="PANTHER" id="PTHR45867">
    <property type="entry name" value="PURPLE ACID PHOSPHATASE"/>
    <property type="match status" value="1"/>
</dbReference>
<dbReference type="PANTHER" id="PTHR45867:SF10">
    <property type="entry name" value="PURPLE ACID PHOSPHATASE"/>
    <property type="match status" value="1"/>
</dbReference>
<accession>A0A914PSY2</accession>
<reference evidence="5" key="1">
    <citation type="submission" date="2022-11" db="UniProtKB">
        <authorList>
            <consortium name="WormBaseParasite"/>
        </authorList>
    </citation>
    <scope>IDENTIFICATION</scope>
</reference>
<evidence type="ECO:0000313" key="5">
    <source>
        <dbReference type="WBParaSite" id="PDA_v2.g21790.t1"/>
    </source>
</evidence>
<dbReference type="WBParaSite" id="PDA_v2.g21790.t1">
    <property type="protein sequence ID" value="PDA_v2.g21790.t1"/>
    <property type="gene ID" value="PDA_v2.g21790"/>
</dbReference>
<evidence type="ECO:0000259" key="3">
    <source>
        <dbReference type="Pfam" id="PF14008"/>
    </source>
</evidence>
<keyword evidence="4" id="KW-1185">Reference proteome</keyword>
<name>A0A914PSY2_9BILA</name>
<dbReference type="InterPro" id="IPR041792">
    <property type="entry name" value="MPP_PAP"/>
</dbReference>
<dbReference type="Pfam" id="PF14008">
    <property type="entry name" value="Metallophos_C"/>
    <property type="match status" value="1"/>
</dbReference>
<protein>
    <submittedName>
        <fullName evidence="5">Purple acid phosphatase</fullName>
    </submittedName>
</protein>
<evidence type="ECO:0000256" key="1">
    <source>
        <dbReference type="ARBA" id="ARBA00023180"/>
    </source>
</evidence>
<evidence type="ECO:0000259" key="2">
    <source>
        <dbReference type="Pfam" id="PF00149"/>
    </source>
</evidence>
<dbReference type="CDD" id="cd00839">
    <property type="entry name" value="MPP_PAPs"/>
    <property type="match status" value="1"/>
</dbReference>
<dbReference type="Proteomes" id="UP000887578">
    <property type="component" value="Unplaced"/>
</dbReference>
<dbReference type="Pfam" id="PF00149">
    <property type="entry name" value="Metallophos"/>
    <property type="match status" value="1"/>
</dbReference>
<dbReference type="AlphaFoldDB" id="A0A914PSY2"/>